<evidence type="ECO:0000256" key="1">
    <source>
        <dbReference type="SAM" id="Phobius"/>
    </source>
</evidence>
<reference evidence="2 3" key="1">
    <citation type="submission" date="2016-12" db="EMBL/GenBank/DDBJ databases">
        <title>The whole genome sequencing and assembly of Bacillus cohnii DSM 6307T strain.</title>
        <authorList>
            <person name="Lee Y.-J."/>
            <person name="Yi H."/>
            <person name="Bahn Y.-S."/>
            <person name="Kim J.F."/>
            <person name="Lee D.-W."/>
        </authorList>
    </citation>
    <scope>NUCLEOTIDE SEQUENCE [LARGE SCALE GENOMIC DNA]</scope>
    <source>
        <strain evidence="2 3">DSM 6307</strain>
    </source>
</reference>
<dbReference type="EMBL" id="CP018866">
    <property type="protein sequence ID" value="AST89780.1"/>
    <property type="molecule type" value="Genomic_DNA"/>
</dbReference>
<keyword evidence="1" id="KW-0812">Transmembrane</keyword>
<evidence type="ECO:0000313" key="2">
    <source>
        <dbReference type="EMBL" id="AST89780.1"/>
    </source>
</evidence>
<organism evidence="2 3">
    <name type="scientific">Sutcliffiella cohnii</name>
    <dbReference type="NCBI Taxonomy" id="33932"/>
    <lineage>
        <taxon>Bacteria</taxon>
        <taxon>Bacillati</taxon>
        <taxon>Bacillota</taxon>
        <taxon>Bacilli</taxon>
        <taxon>Bacillales</taxon>
        <taxon>Bacillaceae</taxon>
        <taxon>Sutcliffiella</taxon>
    </lineage>
</organism>
<feature type="transmembrane region" description="Helical" evidence="1">
    <location>
        <begin position="39"/>
        <end position="58"/>
    </location>
</feature>
<dbReference type="AlphaFoldDB" id="A0A223KJW4"/>
<dbReference type="Proteomes" id="UP000215224">
    <property type="component" value="Chromosome"/>
</dbReference>
<protein>
    <submittedName>
        <fullName evidence="2">Transcriptional regulator</fullName>
    </submittedName>
</protein>
<keyword evidence="1" id="KW-1133">Transmembrane helix</keyword>
<name>A0A223KJW4_9BACI</name>
<dbReference type="STRING" id="1314751.GCA_001591425_02805"/>
<gene>
    <name evidence="2" type="ORF">BC6307_00080</name>
</gene>
<sequence length="75" mass="9006">MAMTEEKIIILILLSPILFIQSIFLFIDAKKRNSYAWFWGLWGLIQFPLPSILYWFFVIRPQNKQQRKGASKWKS</sequence>
<dbReference type="KEGG" id="bcoh:BC6307_00080"/>
<evidence type="ECO:0000313" key="3">
    <source>
        <dbReference type="Proteomes" id="UP000215224"/>
    </source>
</evidence>
<accession>A0A223KJW4</accession>
<proteinExistence type="predicted"/>
<feature type="transmembrane region" description="Helical" evidence="1">
    <location>
        <begin position="7"/>
        <end position="27"/>
    </location>
</feature>
<keyword evidence="1" id="KW-0472">Membrane</keyword>
<keyword evidence="3" id="KW-1185">Reference proteome</keyword>